<dbReference type="InterPro" id="IPR034660">
    <property type="entry name" value="DinB/YfiT-like"/>
</dbReference>
<evidence type="ECO:0000259" key="1">
    <source>
        <dbReference type="Pfam" id="PF12867"/>
    </source>
</evidence>
<dbReference type="KEGG" id="fpn:ABE65_005970"/>
<keyword evidence="3" id="KW-1185">Reference proteome</keyword>
<dbReference type="RefSeq" id="WP_066392383.1">
    <property type="nucleotide sequence ID" value="NZ_CP015378.1"/>
</dbReference>
<feature type="domain" description="DinB-like" evidence="1">
    <location>
        <begin position="6"/>
        <end position="153"/>
    </location>
</feature>
<name>A0A160IJX4_9BACL</name>
<dbReference type="Pfam" id="PF12867">
    <property type="entry name" value="DinB_2"/>
    <property type="match status" value="1"/>
</dbReference>
<dbReference type="STRING" id="1221500.ABE65_005970"/>
<proteinExistence type="predicted"/>
<organism evidence="2 3">
    <name type="scientific">Fictibacillus phosphorivorans</name>
    <dbReference type="NCBI Taxonomy" id="1221500"/>
    <lineage>
        <taxon>Bacteria</taxon>
        <taxon>Bacillati</taxon>
        <taxon>Bacillota</taxon>
        <taxon>Bacilli</taxon>
        <taxon>Bacillales</taxon>
        <taxon>Fictibacillaceae</taxon>
        <taxon>Fictibacillus</taxon>
    </lineage>
</organism>
<accession>A0A160IJX4</accession>
<dbReference type="SUPFAM" id="SSF109854">
    <property type="entry name" value="DinB/YfiT-like putative metalloenzymes"/>
    <property type="match status" value="1"/>
</dbReference>
<gene>
    <name evidence="2" type="ORF">ABE65_005970</name>
</gene>
<sequence>MLINDKIRQDLFTEVEGLNDENLNRKPSENEWSIKQILEHLYLMEGGIAKNIKHQLQNGKVVNADKKPIEATINREIKVDAPEFAVPTSEFASVEELKMKLAATHQHLLDIENTADEKDLEAKGFPHPIFGDISLKQWIPFVAYHEQRHILQIKEVKEKLSL</sequence>
<dbReference type="Gene3D" id="1.20.120.450">
    <property type="entry name" value="dinb family like domain"/>
    <property type="match status" value="1"/>
</dbReference>
<evidence type="ECO:0000313" key="3">
    <source>
        <dbReference type="Proteomes" id="UP000076623"/>
    </source>
</evidence>
<reference evidence="2 3" key="1">
    <citation type="submission" date="2016-04" db="EMBL/GenBank/DDBJ databases">
        <title>Complete genome sequence of Fictibacillus phosphorivorans G25-29, a strain toxic to nematodes.</title>
        <authorList>
            <person name="Zheng Z."/>
        </authorList>
    </citation>
    <scope>NUCLEOTIDE SEQUENCE [LARGE SCALE GENOMIC DNA]</scope>
    <source>
        <strain evidence="2 3">G25-29</strain>
    </source>
</reference>
<dbReference type="Proteomes" id="UP000076623">
    <property type="component" value="Chromosome"/>
</dbReference>
<evidence type="ECO:0000313" key="2">
    <source>
        <dbReference type="EMBL" id="ANC76373.1"/>
    </source>
</evidence>
<dbReference type="InterPro" id="IPR024775">
    <property type="entry name" value="DinB-like"/>
</dbReference>
<protein>
    <recommendedName>
        <fullName evidence="1">DinB-like domain-containing protein</fullName>
    </recommendedName>
</protein>
<dbReference type="AlphaFoldDB" id="A0A160IJX4"/>
<dbReference type="EMBL" id="CP015378">
    <property type="protein sequence ID" value="ANC76373.1"/>
    <property type="molecule type" value="Genomic_DNA"/>
</dbReference>